<dbReference type="AlphaFoldDB" id="A0A0L6USM6"/>
<comment type="caution">
    <text evidence="3">The sequence shown here is derived from an EMBL/GenBank/DDBJ whole genome shotgun (WGS) entry which is preliminary data.</text>
</comment>
<dbReference type="VEuPathDB" id="FungiDB:VP01_3921g1"/>
<evidence type="ECO:0000256" key="1">
    <source>
        <dbReference type="SAM" id="MobiDB-lite"/>
    </source>
</evidence>
<evidence type="ECO:0000313" key="4">
    <source>
        <dbReference type="Proteomes" id="UP000037035"/>
    </source>
</evidence>
<keyword evidence="2" id="KW-1133">Transmembrane helix</keyword>
<feature type="compositionally biased region" description="Pro residues" evidence="1">
    <location>
        <begin position="12"/>
        <end position="39"/>
    </location>
</feature>
<protein>
    <submittedName>
        <fullName evidence="3">Uncharacterized protein</fullName>
    </submittedName>
</protein>
<feature type="compositionally biased region" description="Basic and acidic residues" evidence="1">
    <location>
        <begin position="1"/>
        <end position="11"/>
    </location>
</feature>
<feature type="region of interest" description="Disordered" evidence="1">
    <location>
        <begin position="1"/>
        <end position="47"/>
    </location>
</feature>
<feature type="non-terminal residue" evidence="3">
    <location>
        <position position="1"/>
    </location>
</feature>
<accession>A0A0L6USM6</accession>
<reference evidence="3 4" key="1">
    <citation type="submission" date="2015-08" db="EMBL/GenBank/DDBJ databases">
        <title>Next Generation Sequencing and Analysis of the Genome of Puccinia sorghi L Schw, the Causal Agent of Maize Common Rust.</title>
        <authorList>
            <person name="Rochi L."/>
            <person name="Burguener G."/>
            <person name="Darino M."/>
            <person name="Turjanski A."/>
            <person name="Kreff E."/>
            <person name="Dieguez M.J."/>
            <person name="Sacco F."/>
        </authorList>
    </citation>
    <scope>NUCLEOTIDE SEQUENCE [LARGE SCALE GENOMIC DNA]</scope>
    <source>
        <strain evidence="3 4">RO10H11247</strain>
    </source>
</reference>
<name>A0A0L6USM6_9BASI</name>
<sequence>PESPPPKKEDSTPPPKTEPPQTDNPPPAPKDDAPPPYTPPTTTSATIPSTFGANQLIGSSTISSLVSQPKPISTFMSRYPLLSILMPTLFLPVGFLLIHDHVLQDNVAHSLKPYFLKRSHANNHETTDTQGQTRTFHFFLFVALKRRGLSWHNSDSLNCPVFLFLFCDEPAGCRIRKLQETCVSFMFDLLVLSLTILPEEIFFTELFLDIAVCYHSFWADPLFPFDAILLSPSFCSTCSRDFSAQGSIPIPFFFSRFAWPCYYHCPRSFGFWSRCADQNSYTFWDDYLGNSYPKYGNCCGLGEYSPASSLLPYVKRENMMLGNPVLHTQIVSKQSPFIEMRPLLNVMKPTYVVYVFYDLCANVPSLRIFSSSKKEKKKGKNLLPIYIPAWMLALRACSPSISETEATFVFEFYHLGLQALLLLLPIHQTNCLQFTANQVQMILKPAELVLLSFYVLFLMVALSFACMAFWRLNIHYFSPDLDQAYADAFTELPGNRNYELLEAWESKNFEDHQLVEDLIMCSASSLILAHS</sequence>
<dbReference type="Proteomes" id="UP000037035">
    <property type="component" value="Unassembled WGS sequence"/>
</dbReference>
<gene>
    <name evidence="3" type="ORF">VP01_3921g1</name>
</gene>
<feature type="transmembrane region" description="Helical" evidence="2">
    <location>
        <begin position="448"/>
        <end position="470"/>
    </location>
</feature>
<keyword evidence="2" id="KW-0472">Membrane</keyword>
<keyword evidence="4" id="KW-1185">Reference proteome</keyword>
<proteinExistence type="predicted"/>
<organism evidence="3 4">
    <name type="scientific">Puccinia sorghi</name>
    <dbReference type="NCBI Taxonomy" id="27349"/>
    <lineage>
        <taxon>Eukaryota</taxon>
        <taxon>Fungi</taxon>
        <taxon>Dikarya</taxon>
        <taxon>Basidiomycota</taxon>
        <taxon>Pucciniomycotina</taxon>
        <taxon>Pucciniomycetes</taxon>
        <taxon>Pucciniales</taxon>
        <taxon>Pucciniaceae</taxon>
        <taxon>Puccinia</taxon>
    </lineage>
</organism>
<dbReference type="EMBL" id="LAVV01008970">
    <property type="protein sequence ID" value="KNZ51509.1"/>
    <property type="molecule type" value="Genomic_DNA"/>
</dbReference>
<evidence type="ECO:0000313" key="3">
    <source>
        <dbReference type="EMBL" id="KNZ51509.1"/>
    </source>
</evidence>
<dbReference type="OrthoDB" id="2498674at2759"/>
<evidence type="ECO:0000256" key="2">
    <source>
        <dbReference type="SAM" id="Phobius"/>
    </source>
</evidence>
<keyword evidence="2" id="KW-0812">Transmembrane</keyword>
<feature type="non-terminal residue" evidence="3">
    <location>
        <position position="531"/>
    </location>
</feature>